<dbReference type="SUPFAM" id="SSF56112">
    <property type="entry name" value="Protein kinase-like (PK-like)"/>
    <property type="match status" value="1"/>
</dbReference>
<name>A0A9W8BPF1_9FUNG</name>
<dbReference type="PANTHER" id="PTHR21310:SF15">
    <property type="entry name" value="AMINOGLYCOSIDE PHOSPHOTRANSFERASE DOMAIN-CONTAINING PROTEIN"/>
    <property type="match status" value="1"/>
</dbReference>
<dbReference type="InterPro" id="IPR011009">
    <property type="entry name" value="Kinase-like_dom_sf"/>
</dbReference>
<organism evidence="2 3">
    <name type="scientific">Coemansia thaxteri</name>
    <dbReference type="NCBI Taxonomy" id="2663907"/>
    <lineage>
        <taxon>Eukaryota</taxon>
        <taxon>Fungi</taxon>
        <taxon>Fungi incertae sedis</taxon>
        <taxon>Zoopagomycota</taxon>
        <taxon>Kickxellomycotina</taxon>
        <taxon>Kickxellomycetes</taxon>
        <taxon>Kickxellales</taxon>
        <taxon>Kickxellaceae</taxon>
        <taxon>Coemansia</taxon>
    </lineage>
</organism>
<accession>A0A9W8BPF1</accession>
<dbReference type="InterPro" id="IPR051678">
    <property type="entry name" value="AGP_Transferase"/>
</dbReference>
<gene>
    <name evidence="2" type="ORF">H4R26_000632</name>
</gene>
<reference evidence="2" key="1">
    <citation type="submission" date="2022-07" db="EMBL/GenBank/DDBJ databases">
        <title>Phylogenomic reconstructions and comparative analyses of Kickxellomycotina fungi.</title>
        <authorList>
            <person name="Reynolds N.K."/>
            <person name="Stajich J.E."/>
            <person name="Barry K."/>
            <person name="Grigoriev I.V."/>
            <person name="Crous P."/>
            <person name="Smith M.E."/>
        </authorList>
    </citation>
    <scope>NUCLEOTIDE SEQUENCE</scope>
    <source>
        <strain evidence="2">IMI 214461</strain>
    </source>
</reference>
<dbReference type="InterPro" id="IPR002575">
    <property type="entry name" value="Aminoglycoside_PTrfase"/>
</dbReference>
<evidence type="ECO:0000259" key="1">
    <source>
        <dbReference type="Pfam" id="PF01636"/>
    </source>
</evidence>
<dbReference type="PANTHER" id="PTHR21310">
    <property type="entry name" value="AMINOGLYCOSIDE PHOSPHOTRANSFERASE-RELATED-RELATED"/>
    <property type="match status" value="1"/>
</dbReference>
<dbReference type="Pfam" id="PF01636">
    <property type="entry name" value="APH"/>
    <property type="match status" value="1"/>
</dbReference>
<proteinExistence type="predicted"/>
<feature type="domain" description="Aminoglycoside phosphotransferase" evidence="1">
    <location>
        <begin position="223"/>
        <end position="465"/>
    </location>
</feature>
<dbReference type="AlphaFoldDB" id="A0A9W8BPF1"/>
<evidence type="ECO:0000313" key="3">
    <source>
        <dbReference type="Proteomes" id="UP001150907"/>
    </source>
</evidence>
<keyword evidence="3" id="KW-1185">Reference proteome</keyword>
<protein>
    <recommendedName>
        <fullName evidence="1">Aminoglycoside phosphotransferase domain-containing protein</fullName>
    </recommendedName>
</protein>
<dbReference type="Proteomes" id="UP001150907">
    <property type="component" value="Unassembled WGS sequence"/>
</dbReference>
<sequence length="582" mass="64974">MDPPISTTPAANLLPCFAKPDHSAADFCPADYFAALSSVDRSIRSLIDGHDKATSVANKSIISRVDEDSAIADDDHNESAALAFLCSGLPHYEGPAPIFYDDLSTSLEAYCRVHPAADPELIAAAEERIPDDSWDIPRPPLVRSAAAPVSPLSPQTLAGSPRDAGLSTYEGWIDFEEMLAAVHAALSDDSSDVAYTIGARSETDHMVYYAVESDRGSAVDQNDESERWAVQIPKPAVPQGVFESEIISLAYVNEHAELPVSQILAYDFSPSNVVGVPYAIVSVVPGDSLADHWHSLLPRQKRKVLDQIADYAVQLSTLQFPLIGSLVAGDGKLEIGPLLDVRQSEPGYAQLSPTKDGQHRYGPFSTTTAYYHAMINASIDALRALYRPHSPISMNCSHAGFGEPSLDQIELEAYATFVDRFVVTKYDQGPFVLMPESLDLHHFNFDRRTCRLLGLVDWTYSSVRPFTTLIQPPSFTFDDTPRWEPHLLQARMAYRRNLVRYRQWFMSGLQKRAWAAACGKEKSREMAQLVCFGYWRYKFEYEICENVQYANPWSFRAIWEYLNPSEEFAVWFATARSRNLTF</sequence>
<dbReference type="OrthoDB" id="5327538at2759"/>
<dbReference type="EMBL" id="JANBQF010000020">
    <property type="protein sequence ID" value="KAJ2007674.1"/>
    <property type="molecule type" value="Genomic_DNA"/>
</dbReference>
<comment type="caution">
    <text evidence="2">The sequence shown here is derived from an EMBL/GenBank/DDBJ whole genome shotgun (WGS) entry which is preliminary data.</text>
</comment>
<evidence type="ECO:0000313" key="2">
    <source>
        <dbReference type="EMBL" id="KAJ2007674.1"/>
    </source>
</evidence>